<dbReference type="RefSeq" id="YP_010064771.1">
    <property type="nucleotide sequence ID" value="NC_054894.1"/>
</dbReference>
<dbReference type="GeneID" id="65053227"/>
<dbReference type="Proteomes" id="UP000321468">
    <property type="component" value="Genome"/>
</dbReference>
<name>A0A5B8RLL3_9CAUD</name>
<dbReference type="KEGG" id="vg:65053227"/>
<reference evidence="1 2" key="1">
    <citation type="submission" date="2019-06" db="EMBL/GenBank/DDBJ databases">
        <authorList>
            <person name="Li Q."/>
            <person name="Teng T."/>
        </authorList>
    </citation>
    <scope>NUCLEOTIDE SEQUENCE [LARGE SCALE GENOMIC DNA]</scope>
</reference>
<keyword evidence="2" id="KW-1185">Reference proteome</keyword>
<evidence type="ECO:0000313" key="2">
    <source>
        <dbReference type="Proteomes" id="UP000321468"/>
    </source>
</evidence>
<sequence length="81" mass="8968">MEQVKVKLISNGGYNGLKHLSFPIVVDGFVHPVLGYVDVTMRELERVGYDFEKGQIGEIADCAKDSDSLTFFQGGECEVLK</sequence>
<organism evidence="1 2">
    <name type="scientific">Escherichia phage Henu7</name>
    <dbReference type="NCBI Taxonomy" id="2589652"/>
    <lineage>
        <taxon>Viruses</taxon>
        <taxon>Duplodnaviria</taxon>
        <taxon>Heunggongvirae</taxon>
        <taxon>Uroviricota</taxon>
        <taxon>Caudoviricetes</taxon>
        <taxon>Drexlerviridae</taxon>
        <taxon>Tempevirinae</taxon>
        <taxon>Henuseptimavirus</taxon>
        <taxon>Henuseptimavirus henu7</taxon>
    </lineage>
</organism>
<dbReference type="EMBL" id="MN019128">
    <property type="protein sequence ID" value="QEA09686.1"/>
    <property type="molecule type" value="Genomic_DNA"/>
</dbReference>
<accession>A0A5B8RLL3</accession>
<protein>
    <submittedName>
        <fullName evidence="1">Uncharacterized protein</fullName>
    </submittedName>
</protein>
<proteinExistence type="predicted"/>
<evidence type="ECO:0000313" key="1">
    <source>
        <dbReference type="EMBL" id="QEA09686.1"/>
    </source>
</evidence>